<gene>
    <name evidence="5" type="ORF">BGT96224_4684</name>
    <name evidence="6" type="ORF">BGT96224V2_LOCUS3792</name>
</gene>
<dbReference type="Gene3D" id="3.40.50.620">
    <property type="entry name" value="HUPs"/>
    <property type="match status" value="1"/>
</dbReference>
<dbReference type="AlphaFoldDB" id="A0A061HMD7"/>
<dbReference type="Proteomes" id="UP000053110">
    <property type="component" value="Unassembled WGS sequence"/>
</dbReference>
<feature type="domain" description="Glutamine amidotransferase type-2" evidence="4">
    <location>
        <begin position="2"/>
        <end position="200"/>
    </location>
</feature>
<dbReference type="PROSITE" id="PS51278">
    <property type="entry name" value="GATASE_TYPE_2"/>
    <property type="match status" value="1"/>
</dbReference>
<evidence type="ECO:0000259" key="4">
    <source>
        <dbReference type="PROSITE" id="PS51278"/>
    </source>
</evidence>
<dbReference type="SUPFAM" id="SSF56235">
    <property type="entry name" value="N-terminal nucleophile aminohydrolases (Ntn hydrolases)"/>
    <property type="match status" value="1"/>
</dbReference>
<reference evidence="6" key="3">
    <citation type="submission" date="2018-07" db="EMBL/GenBank/DDBJ databases">
        <authorList>
            <person name="Quirk P.G."/>
            <person name="Krulwich T.A."/>
        </authorList>
    </citation>
    <scope>NUCLEOTIDE SEQUENCE</scope>
    <source>
        <strain evidence="6">96224</strain>
    </source>
</reference>
<name>A0A061HMD7_BLUGR</name>
<dbReference type="Pfam" id="PF00733">
    <property type="entry name" value="Asn_synthase"/>
    <property type="match status" value="1"/>
</dbReference>
<reference evidence="5" key="2">
    <citation type="submission" date="2013-01" db="EMBL/GenBank/DDBJ databases">
        <title>The wheat powdery mildew genome reveals unique evolution of an obligate biotroph.</title>
        <authorList>
            <person name="Oberhaensli S."/>
            <person name="Wicker T."/>
            <person name="Keller B."/>
        </authorList>
    </citation>
    <scope>NUCLEOTIDE SEQUENCE</scope>
    <source>
        <strain evidence="5">96224</strain>
    </source>
</reference>
<evidence type="ECO:0000256" key="2">
    <source>
        <dbReference type="ARBA" id="ARBA00022888"/>
    </source>
</evidence>
<dbReference type="CDD" id="cd01991">
    <property type="entry name" value="Asn_synthase_B_C"/>
    <property type="match status" value="1"/>
</dbReference>
<evidence type="ECO:0000313" key="5">
    <source>
        <dbReference type="EMBL" id="EPQ64615.1"/>
    </source>
</evidence>
<dbReference type="Gene3D" id="3.60.20.10">
    <property type="entry name" value="Glutamine Phosphoribosylpyrophosphate, subunit 1, domain 1"/>
    <property type="match status" value="1"/>
</dbReference>
<evidence type="ECO:0000313" key="6">
    <source>
        <dbReference type="EMBL" id="SUZ10629.1"/>
    </source>
</evidence>
<evidence type="ECO:0000313" key="7">
    <source>
        <dbReference type="Proteomes" id="UP000053110"/>
    </source>
</evidence>
<evidence type="ECO:0000256" key="1">
    <source>
        <dbReference type="ARBA" id="ARBA00022605"/>
    </source>
</evidence>
<dbReference type="InterPro" id="IPR017932">
    <property type="entry name" value="GATase_2_dom"/>
</dbReference>
<proteinExistence type="predicted"/>
<dbReference type="SUPFAM" id="SSF52402">
    <property type="entry name" value="Adenine nucleotide alpha hydrolases-like"/>
    <property type="match status" value="1"/>
</dbReference>
<dbReference type="OrthoDB" id="10252281at2759"/>
<evidence type="ECO:0000256" key="3">
    <source>
        <dbReference type="ARBA" id="ARBA00022962"/>
    </source>
</evidence>
<dbReference type="EMBL" id="KE375055">
    <property type="protein sequence ID" value="EPQ64615.1"/>
    <property type="molecule type" value="Genomic_DNA"/>
</dbReference>
<dbReference type="EMBL" id="UIGY01000086">
    <property type="protein sequence ID" value="SUZ10629.1"/>
    <property type="molecule type" value="Genomic_DNA"/>
</dbReference>
<keyword evidence="1" id="KW-0028">Amino-acid biosynthesis</keyword>
<sequence>MCGIYVSIAESEYVKPGKELEKLLCNRGTDYAGYKEVQIEANNGKSYYLSFNSTVLALRGNDINSQPFFDTSSGSVLCWNGEAWKIGRDLVTGNDGKALFSLLLRASSTESSSKASTAIREVISSISGPFAYVFFDKLHQQLYFGRDRIGRRSLLCSKFVDGASFLLSSVADPTIRPWEEIDASGIYQLSLVEHVVSPVTPHYSNPFNQTCKHQWTTNGDQPIVSNSPSYLIYLYANHSHQYPSLGNFNSTIPLTYASLNLQSASVESLRHHLIESVRLRVSNILQLNPSEGSGVSIAILFSGGLDCSVLARIVHDILPAHEDVDLINVAFENPRAVNAAKNQSSNKDTSLHVTATGHEDQENNPYENCPDRKTGRKSLMEIQSICPGRTWRFLAVNIPYSETLEHRQIVINLIHPHNTEMDLSIAYALYFASRGIGLASSSPLNGSPYKTPARILLSGLGADELFGGYVRHSTAFRRMGYEGLLSELSLDINRLGKRNLGRDDRVMSHWSKEARFPYLDEELVSWAVETLITEKCGFGLSCDLVESEPVIEAGKKVLRLLAFKLGLRSVATEKKRAIQFGSRTAKMEIGNVKGTNLIC</sequence>
<accession>A0A061HMD7</accession>
<dbReference type="InterPro" id="IPR014729">
    <property type="entry name" value="Rossmann-like_a/b/a_fold"/>
</dbReference>
<dbReference type="PANTHER" id="PTHR45937:SF1">
    <property type="entry name" value="ASPARAGINE SYNTHETASE DOMAIN-CONTAINING PROTEIN 1"/>
    <property type="match status" value="1"/>
</dbReference>
<dbReference type="PANTHER" id="PTHR45937">
    <property type="entry name" value="ASPARAGINE SYNTHETASE DOMAIN-CONTAINING PROTEIN 1"/>
    <property type="match status" value="1"/>
</dbReference>
<reference evidence="7" key="1">
    <citation type="journal article" date="2013" name="Nat. Genet.">
        <title>The wheat powdery mildew genome shows the unique evolution of an obligate biotroph.</title>
        <authorList>
            <person name="Wicker T."/>
            <person name="Oberhaensli S."/>
            <person name="Parlange F."/>
            <person name="Buchmann J.P."/>
            <person name="Shatalina M."/>
            <person name="Roffler S."/>
            <person name="Ben-David R."/>
            <person name="Dolezel J."/>
            <person name="Simkova H."/>
            <person name="Schulze-Lefert P."/>
            <person name="Spanu P.D."/>
            <person name="Bruggmann R."/>
            <person name="Amselem J."/>
            <person name="Quesneville H."/>
            <person name="Ver Loren van Themaat E."/>
            <person name="Paape T."/>
            <person name="Shimizu K.K."/>
            <person name="Keller B."/>
        </authorList>
    </citation>
    <scope>NUCLEOTIDE SEQUENCE [LARGE SCALE GENOMIC DNA]</scope>
    <source>
        <strain evidence="7">96224</strain>
    </source>
</reference>
<keyword evidence="2" id="KW-0061">Asparagine biosynthesis</keyword>
<keyword evidence="3" id="KW-0315">Glutamine amidotransferase</keyword>
<dbReference type="HOGENOM" id="CLU_012368_2_0_1"/>
<dbReference type="InterPro" id="IPR029055">
    <property type="entry name" value="Ntn_hydrolases_N"/>
</dbReference>
<dbReference type="InterPro" id="IPR051857">
    <property type="entry name" value="Asn_synthetase_domain"/>
</dbReference>
<dbReference type="InterPro" id="IPR001962">
    <property type="entry name" value="Asn_synthase"/>
</dbReference>
<dbReference type="GO" id="GO:0006529">
    <property type="term" value="P:asparagine biosynthetic process"/>
    <property type="evidence" value="ECO:0007669"/>
    <property type="project" value="UniProtKB-KW"/>
</dbReference>
<dbReference type="GO" id="GO:0004066">
    <property type="term" value="F:asparagine synthase (glutamine-hydrolyzing) activity"/>
    <property type="evidence" value="ECO:0007669"/>
    <property type="project" value="InterPro"/>
</dbReference>
<organism evidence="6">
    <name type="scientific">Blumeria graminis f. sp. tritici 96224</name>
    <dbReference type="NCBI Taxonomy" id="1268274"/>
    <lineage>
        <taxon>Eukaryota</taxon>
        <taxon>Fungi</taxon>
        <taxon>Dikarya</taxon>
        <taxon>Ascomycota</taxon>
        <taxon>Pezizomycotina</taxon>
        <taxon>Leotiomycetes</taxon>
        <taxon>Erysiphales</taxon>
        <taxon>Erysiphaceae</taxon>
        <taxon>Blumeria</taxon>
    </lineage>
</organism>
<protein>
    <submittedName>
        <fullName evidence="6">Bgt-4684</fullName>
    </submittedName>
</protein>